<dbReference type="Proteomes" id="UP000248806">
    <property type="component" value="Unassembled WGS sequence"/>
</dbReference>
<dbReference type="EMBL" id="QKUF01000005">
    <property type="protein sequence ID" value="PZW32105.1"/>
    <property type="molecule type" value="Genomic_DNA"/>
</dbReference>
<dbReference type="PANTHER" id="PTHR36833:SF1">
    <property type="entry name" value="INTEGRAL MEMBRANE TRANSPORT PROTEIN"/>
    <property type="match status" value="1"/>
</dbReference>
<dbReference type="PANTHER" id="PTHR36833">
    <property type="entry name" value="SLR0610 PROTEIN-RELATED"/>
    <property type="match status" value="1"/>
</dbReference>
<gene>
    <name evidence="2" type="ORF">EI42_02132</name>
</gene>
<comment type="caution">
    <text evidence="2">The sequence shown here is derived from an EMBL/GenBank/DDBJ whole genome shotgun (WGS) entry which is preliminary data.</text>
</comment>
<protein>
    <submittedName>
        <fullName evidence="2">ABC-2 type transport system permease protein</fullName>
    </submittedName>
</protein>
<feature type="transmembrane region" description="Helical" evidence="1">
    <location>
        <begin position="235"/>
        <end position="260"/>
    </location>
</feature>
<dbReference type="Pfam" id="PF06182">
    <property type="entry name" value="ABC2_membrane_6"/>
    <property type="match status" value="1"/>
</dbReference>
<reference evidence="2 3" key="1">
    <citation type="submission" date="2018-06" db="EMBL/GenBank/DDBJ databases">
        <title>Genomic Encyclopedia of Archaeal and Bacterial Type Strains, Phase II (KMG-II): from individual species to whole genera.</title>
        <authorList>
            <person name="Goeker M."/>
        </authorList>
    </citation>
    <scope>NUCLEOTIDE SEQUENCE [LARGE SCALE GENOMIC DNA]</scope>
    <source>
        <strain evidence="2 3">ATCC BAA-1881</strain>
    </source>
</reference>
<feature type="transmembrane region" description="Helical" evidence="1">
    <location>
        <begin position="34"/>
        <end position="53"/>
    </location>
</feature>
<evidence type="ECO:0000256" key="1">
    <source>
        <dbReference type="SAM" id="Phobius"/>
    </source>
</evidence>
<feature type="transmembrane region" description="Helical" evidence="1">
    <location>
        <begin position="126"/>
        <end position="145"/>
    </location>
</feature>
<accession>A0A326U938</accession>
<keyword evidence="1" id="KW-0472">Membrane</keyword>
<keyword evidence="1" id="KW-0812">Transmembrane</keyword>
<organism evidence="2 3">
    <name type="scientific">Thermosporothrix hazakensis</name>
    <dbReference type="NCBI Taxonomy" id="644383"/>
    <lineage>
        <taxon>Bacteria</taxon>
        <taxon>Bacillati</taxon>
        <taxon>Chloroflexota</taxon>
        <taxon>Ktedonobacteria</taxon>
        <taxon>Ktedonobacterales</taxon>
        <taxon>Thermosporotrichaceae</taxon>
        <taxon>Thermosporothrix</taxon>
    </lineage>
</organism>
<evidence type="ECO:0000313" key="2">
    <source>
        <dbReference type="EMBL" id="PZW32105.1"/>
    </source>
</evidence>
<feature type="transmembrane region" description="Helical" evidence="1">
    <location>
        <begin position="200"/>
        <end position="223"/>
    </location>
</feature>
<name>A0A326U938_THEHA</name>
<sequence length="272" mass="30786">MLQNVLDDLRLYGHFLELQVRSQFQYKLNLLADIGAYLLMTGLEFVALLLYFIPFPSLLDWKVGEVLLLCSLTYTSFGLADVFGEGIDHFSLIIRQGSFDRFLLRPNSVFLQVLGSEFALRKFGRVTQGILVFCLALVLLPRSLWTLDKVLVLFLGILSTATIFLALFLIGAVICFWTVETTELINMVTHGGREMMQYPLTIYNDLLQHFFTFIVPIAFGAYFPTCYVLGRPLPFGFPAFVAFLSPICAVVFAFLSSLLWRIGIRHYQGTGS</sequence>
<dbReference type="InterPro" id="IPR010390">
    <property type="entry name" value="ABC-2_transporter-like"/>
</dbReference>
<dbReference type="OrthoDB" id="9788195at2"/>
<dbReference type="AlphaFoldDB" id="A0A326U938"/>
<dbReference type="RefSeq" id="WP_111321626.1">
    <property type="nucleotide sequence ID" value="NZ_BIFX01000001.1"/>
</dbReference>
<feature type="transmembrane region" description="Helical" evidence="1">
    <location>
        <begin position="151"/>
        <end position="179"/>
    </location>
</feature>
<keyword evidence="3" id="KW-1185">Reference proteome</keyword>
<evidence type="ECO:0000313" key="3">
    <source>
        <dbReference type="Proteomes" id="UP000248806"/>
    </source>
</evidence>
<keyword evidence="1" id="KW-1133">Transmembrane helix</keyword>
<proteinExistence type="predicted"/>